<dbReference type="Pfam" id="PF00072">
    <property type="entry name" value="Response_reg"/>
    <property type="match status" value="1"/>
</dbReference>
<name>A0ABT9QKX3_9ACTN</name>
<feature type="domain" description="Response regulatory" evidence="4">
    <location>
        <begin position="3"/>
        <end position="116"/>
    </location>
</feature>
<dbReference type="InterPro" id="IPR001789">
    <property type="entry name" value="Sig_transdc_resp-reg_receiver"/>
</dbReference>
<evidence type="ECO:0000313" key="6">
    <source>
        <dbReference type="EMBL" id="MDP9847408.1"/>
    </source>
</evidence>
<evidence type="ECO:0000313" key="7">
    <source>
        <dbReference type="Proteomes" id="UP001225356"/>
    </source>
</evidence>
<feature type="DNA-binding region" description="OmpR/PhoB-type" evidence="3">
    <location>
        <begin position="118"/>
        <end position="222"/>
    </location>
</feature>
<evidence type="ECO:0000259" key="4">
    <source>
        <dbReference type="PROSITE" id="PS50110"/>
    </source>
</evidence>
<dbReference type="Gene3D" id="1.10.10.10">
    <property type="entry name" value="Winged helix-like DNA-binding domain superfamily/Winged helix DNA-binding domain"/>
    <property type="match status" value="1"/>
</dbReference>
<keyword evidence="2" id="KW-0597">Phosphoprotein</keyword>
<reference evidence="6 7" key="1">
    <citation type="submission" date="2023-07" db="EMBL/GenBank/DDBJ databases">
        <title>Sequencing the genomes of 1000 actinobacteria strains.</title>
        <authorList>
            <person name="Klenk H.-P."/>
        </authorList>
    </citation>
    <scope>NUCLEOTIDE SEQUENCE [LARGE SCALE GENOMIC DNA]</scope>
    <source>
        <strain evidence="6 7">DSM 46740</strain>
    </source>
</reference>
<dbReference type="InterPro" id="IPR039420">
    <property type="entry name" value="WalR-like"/>
</dbReference>
<evidence type="ECO:0000256" key="1">
    <source>
        <dbReference type="ARBA" id="ARBA00023125"/>
    </source>
</evidence>
<dbReference type="PANTHER" id="PTHR48111">
    <property type="entry name" value="REGULATOR OF RPOS"/>
    <property type="match status" value="1"/>
</dbReference>
<dbReference type="SMART" id="SM00862">
    <property type="entry name" value="Trans_reg_C"/>
    <property type="match status" value="1"/>
</dbReference>
<dbReference type="PROSITE" id="PS51755">
    <property type="entry name" value="OMPR_PHOB"/>
    <property type="match status" value="1"/>
</dbReference>
<dbReference type="InterPro" id="IPR001867">
    <property type="entry name" value="OmpR/PhoB-type_DNA-bd"/>
</dbReference>
<feature type="modified residue" description="4-aspartylphosphate" evidence="2">
    <location>
        <position position="52"/>
    </location>
</feature>
<dbReference type="RefSeq" id="WP_307564501.1">
    <property type="nucleotide sequence ID" value="NZ_JAUSQU010000001.1"/>
</dbReference>
<dbReference type="Gene3D" id="3.40.50.2300">
    <property type="match status" value="1"/>
</dbReference>
<gene>
    <name evidence="6" type="ORF">J2853_006619</name>
</gene>
<dbReference type="Pfam" id="PF00486">
    <property type="entry name" value="Trans_reg_C"/>
    <property type="match status" value="1"/>
</dbReference>
<dbReference type="SUPFAM" id="SSF52172">
    <property type="entry name" value="CheY-like"/>
    <property type="match status" value="1"/>
</dbReference>
<dbReference type="PANTHER" id="PTHR48111:SF50">
    <property type="entry name" value="KDP OPERON TRANSCRIPTIONAL REGULATORY PROTEIN KDPE"/>
    <property type="match status" value="1"/>
</dbReference>
<keyword evidence="7" id="KW-1185">Reference proteome</keyword>
<protein>
    <submittedName>
        <fullName evidence="6">Two-component system KDP operon response regulator KdpE</fullName>
    </submittedName>
</protein>
<dbReference type="InterPro" id="IPR036388">
    <property type="entry name" value="WH-like_DNA-bd_sf"/>
</dbReference>
<dbReference type="SUPFAM" id="SSF46894">
    <property type="entry name" value="C-terminal effector domain of the bipartite response regulators"/>
    <property type="match status" value="1"/>
</dbReference>
<evidence type="ECO:0000259" key="5">
    <source>
        <dbReference type="PROSITE" id="PS51755"/>
    </source>
</evidence>
<dbReference type="Gene3D" id="6.10.250.690">
    <property type="match status" value="1"/>
</dbReference>
<dbReference type="SMART" id="SM00448">
    <property type="entry name" value="REC"/>
    <property type="match status" value="1"/>
</dbReference>
<dbReference type="Proteomes" id="UP001225356">
    <property type="component" value="Unassembled WGS sequence"/>
</dbReference>
<proteinExistence type="predicted"/>
<comment type="caution">
    <text evidence="6">The sequence shown here is derived from an EMBL/GenBank/DDBJ whole genome shotgun (WGS) entry which is preliminary data.</text>
</comment>
<dbReference type="CDD" id="cd00383">
    <property type="entry name" value="trans_reg_C"/>
    <property type="match status" value="1"/>
</dbReference>
<organism evidence="6 7">
    <name type="scientific">Streptosporangium lutulentum</name>
    <dbReference type="NCBI Taxonomy" id="1461250"/>
    <lineage>
        <taxon>Bacteria</taxon>
        <taxon>Bacillati</taxon>
        <taxon>Actinomycetota</taxon>
        <taxon>Actinomycetes</taxon>
        <taxon>Streptosporangiales</taxon>
        <taxon>Streptosporangiaceae</taxon>
        <taxon>Streptosporangium</taxon>
    </lineage>
</organism>
<dbReference type="PROSITE" id="PS50110">
    <property type="entry name" value="RESPONSE_REGULATORY"/>
    <property type="match status" value="1"/>
</dbReference>
<evidence type="ECO:0000256" key="2">
    <source>
        <dbReference type="PROSITE-ProRule" id="PRU00169"/>
    </source>
</evidence>
<evidence type="ECO:0000256" key="3">
    <source>
        <dbReference type="PROSITE-ProRule" id="PRU01091"/>
    </source>
</evidence>
<dbReference type="InterPro" id="IPR016032">
    <property type="entry name" value="Sig_transdc_resp-reg_C-effctor"/>
</dbReference>
<keyword evidence="1 3" id="KW-0238">DNA-binding</keyword>
<accession>A0ABT9QKX3</accession>
<feature type="domain" description="OmpR/PhoB-type" evidence="5">
    <location>
        <begin position="118"/>
        <end position="222"/>
    </location>
</feature>
<sequence length="222" mass="24929">MTRILVVDDEPQILRALRINLAARRYEVAVAADGGAALREAADWHPDLVILDLGLPDIDGIDVIHGLRGWTSIPILVLSGRTGGADKVDALDAGADDYVTKPFNIDELLARVRAVTRRTALHESELAQIHIGDRVVDLVSKTVSDGVRLTPTEWHLLEILLRNPGKLVSQRQLLTEVWGEKYLKETHYLRQYMTQMRKKLERDPAHPVHLLTEPGMGYRFNP</sequence>
<dbReference type="InterPro" id="IPR011006">
    <property type="entry name" value="CheY-like_superfamily"/>
</dbReference>
<dbReference type="EMBL" id="JAUSQU010000001">
    <property type="protein sequence ID" value="MDP9847408.1"/>
    <property type="molecule type" value="Genomic_DNA"/>
</dbReference>